<sequence length="102" mass="10824">MAKLFAIYQQPADPAKFDEYYFNKHVPLAKTIPGLRSYEVTSGDVMGMGGKHAVYLVAILGFDSMEAIGAAMASQQGQATAADLANFASAGVDVMSAETRMV</sequence>
<reference evidence="2" key="1">
    <citation type="journal article" date="2014" name="Int. J. Syst. Evol. Microbiol.">
        <title>Complete genome sequence of Corynebacterium casei LMG S-19264T (=DSM 44701T), isolated from a smear-ripened cheese.</title>
        <authorList>
            <consortium name="US DOE Joint Genome Institute (JGI-PGF)"/>
            <person name="Walter F."/>
            <person name="Albersmeier A."/>
            <person name="Kalinowski J."/>
            <person name="Ruckert C."/>
        </authorList>
    </citation>
    <scope>NUCLEOTIDE SEQUENCE</scope>
    <source>
        <strain evidence="2">CGMCC 1.10998</strain>
    </source>
</reference>
<dbReference type="PANTHER" id="PTHR40260">
    <property type="entry name" value="BLR8190 PROTEIN"/>
    <property type="match status" value="1"/>
</dbReference>
<dbReference type="RefSeq" id="WP_188565201.1">
    <property type="nucleotide sequence ID" value="NZ_BMED01000001.1"/>
</dbReference>
<keyword evidence="3" id="KW-1185">Reference proteome</keyword>
<dbReference type="Gene3D" id="3.30.70.100">
    <property type="match status" value="1"/>
</dbReference>
<dbReference type="Proteomes" id="UP000637423">
    <property type="component" value="Unassembled WGS sequence"/>
</dbReference>
<dbReference type="SUPFAM" id="SSF54909">
    <property type="entry name" value="Dimeric alpha+beta barrel"/>
    <property type="match status" value="1"/>
</dbReference>
<dbReference type="GO" id="GO:0016491">
    <property type="term" value="F:oxidoreductase activity"/>
    <property type="evidence" value="ECO:0007669"/>
    <property type="project" value="InterPro"/>
</dbReference>
<evidence type="ECO:0000313" key="2">
    <source>
        <dbReference type="EMBL" id="GGC68117.1"/>
    </source>
</evidence>
<dbReference type="AlphaFoldDB" id="A0A916UBZ8"/>
<dbReference type="Pfam" id="PF07110">
    <property type="entry name" value="EthD"/>
    <property type="match status" value="1"/>
</dbReference>
<dbReference type="InterPro" id="IPR009799">
    <property type="entry name" value="EthD_dom"/>
</dbReference>
<feature type="domain" description="EthD" evidence="1">
    <location>
        <begin position="10"/>
        <end position="89"/>
    </location>
</feature>
<dbReference type="PANTHER" id="PTHR40260:SF2">
    <property type="entry name" value="BLR8190 PROTEIN"/>
    <property type="match status" value="1"/>
</dbReference>
<accession>A0A916UBZ8</accession>
<evidence type="ECO:0000313" key="3">
    <source>
        <dbReference type="Proteomes" id="UP000637423"/>
    </source>
</evidence>
<organism evidence="2 3">
    <name type="scientific">Undibacterium terreum</name>
    <dbReference type="NCBI Taxonomy" id="1224302"/>
    <lineage>
        <taxon>Bacteria</taxon>
        <taxon>Pseudomonadati</taxon>
        <taxon>Pseudomonadota</taxon>
        <taxon>Betaproteobacteria</taxon>
        <taxon>Burkholderiales</taxon>
        <taxon>Oxalobacteraceae</taxon>
        <taxon>Undibacterium</taxon>
    </lineage>
</organism>
<dbReference type="EMBL" id="BMED01000001">
    <property type="protein sequence ID" value="GGC68117.1"/>
    <property type="molecule type" value="Genomic_DNA"/>
</dbReference>
<comment type="caution">
    <text evidence="2">The sequence shown here is derived from an EMBL/GenBank/DDBJ whole genome shotgun (WGS) entry which is preliminary data.</text>
</comment>
<proteinExistence type="predicted"/>
<protein>
    <recommendedName>
        <fullName evidence="1">EthD domain-containing protein</fullName>
    </recommendedName>
</protein>
<gene>
    <name evidence="2" type="ORF">GCM10011396_14000</name>
</gene>
<dbReference type="NCBIfam" id="TIGR02118">
    <property type="entry name" value="EthD family reductase"/>
    <property type="match status" value="1"/>
</dbReference>
<dbReference type="InterPro" id="IPR011008">
    <property type="entry name" value="Dimeric_a/b-barrel"/>
</dbReference>
<reference evidence="2" key="2">
    <citation type="submission" date="2020-09" db="EMBL/GenBank/DDBJ databases">
        <authorList>
            <person name="Sun Q."/>
            <person name="Zhou Y."/>
        </authorList>
    </citation>
    <scope>NUCLEOTIDE SEQUENCE</scope>
    <source>
        <strain evidence="2">CGMCC 1.10998</strain>
    </source>
</reference>
<evidence type="ECO:0000259" key="1">
    <source>
        <dbReference type="Pfam" id="PF07110"/>
    </source>
</evidence>
<name>A0A916UBZ8_9BURK</name>